<sequence>MLDQLFAIGALVTVALFRSLTRTGKNLDVSTSSILRAVMMHERDIQMRLLHRITRSVTLSEGARAYFESCVKALDLLDEAARCVSCEERGDGGELRVAVHPVVMCDLLPRLLGQYRERAPEVSVVVQIVDRSVNMVDDRFDLAILPSSLVDQGNVYRQMLRAMRRALVATSAYRKARSRIEHASDRCGHVLLLESHLREREEPMIEVVDGTERVEIAGIHCWTRRASISMPDISDIQISEMRRAVSIALGRKECRDISMESGRSVQVPAPRLLVMRIDPRFRVPFPDSTLFGVPPLYERDQRPTLPSFSSSTDRDRLSP</sequence>
<reference evidence="6 7" key="1">
    <citation type="submission" date="2019-11" db="EMBL/GenBank/DDBJ databases">
        <title>Metabolism of dissolved organic matter in forest soils.</title>
        <authorList>
            <person name="Cyle K.T."/>
            <person name="Wilhelm R.C."/>
            <person name="Martinez C.E."/>
        </authorList>
    </citation>
    <scope>NUCLEOTIDE SEQUENCE [LARGE SCALE GENOMIC DNA]</scope>
    <source>
        <strain evidence="6 7">1N</strain>
    </source>
</reference>
<evidence type="ECO:0000313" key="6">
    <source>
        <dbReference type="EMBL" id="NPT47970.1"/>
    </source>
</evidence>
<dbReference type="SUPFAM" id="SSF53850">
    <property type="entry name" value="Periplasmic binding protein-like II"/>
    <property type="match status" value="1"/>
</dbReference>
<keyword evidence="4" id="KW-0804">Transcription</keyword>
<dbReference type="Gene3D" id="3.40.190.10">
    <property type="entry name" value="Periplasmic binding protein-like II"/>
    <property type="match status" value="2"/>
</dbReference>
<dbReference type="SUPFAM" id="SSF46785">
    <property type="entry name" value="Winged helix' DNA-binding domain"/>
    <property type="match status" value="1"/>
</dbReference>
<evidence type="ECO:0000256" key="1">
    <source>
        <dbReference type="ARBA" id="ARBA00009437"/>
    </source>
</evidence>
<evidence type="ECO:0000256" key="3">
    <source>
        <dbReference type="ARBA" id="ARBA00023125"/>
    </source>
</evidence>
<comment type="similarity">
    <text evidence="1">Belongs to the LysR transcriptional regulatory family.</text>
</comment>
<name>A0ABX2C7H6_9BURK</name>
<evidence type="ECO:0000259" key="5">
    <source>
        <dbReference type="PROSITE" id="PS50931"/>
    </source>
</evidence>
<dbReference type="Pfam" id="PF03466">
    <property type="entry name" value="LysR_substrate"/>
    <property type="match status" value="1"/>
</dbReference>
<comment type="caution">
    <text evidence="6">The sequence shown here is derived from an EMBL/GenBank/DDBJ whole genome shotgun (WGS) entry which is preliminary data.</text>
</comment>
<protein>
    <recommendedName>
        <fullName evidence="5">HTH lysR-type domain-containing protein</fullName>
    </recommendedName>
</protein>
<dbReference type="InterPro" id="IPR058163">
    <property type="entry name" value="LysR-type_TF_proteobact-type"/>
</dbReference>
<dbReference type="PANTHER" id="PTHR30537">
    <property type="entry name" value="HTH-TYPE TRANSCRIPTIONAL REGULATOR"/>
    <property type="match status" value="1"/>
</dbReference>
<keyword evidence="3" id="KW-0238">DNA-binding</keyword>
<dbReference type="InterPro" id="IPR036388">
    <property type="entry name" value="WH-like_DNA-bd_sf"/>
</dbReference>
<dbReference type="Pfam" id="PF00126">
    <property type="entry name" value="HTH_1"/>
    <property type="match status" value="1"/>
</dbReference>
<dbReference type="Gene3D" id="1.10.10.10">
    <property type="entry name" value="Winged helix-like DNA-binding domain superfamily/Winged helix DNA-binding domain"/>
    <property type="match status" value="1"/>
</dbReference>
<dbReference type="InterPro" id="IPR000847">
    <property type="entry name" value="LysR_HTH_N"/>
</dbReference>
<evidence type="ECO:0000313" key="7">
    <source>
        <dbReference type="Proteomes" id="UP000652198"/>
    </source>
</evidence>
<dbReference type="Proteomes" id="UP000652198">
    <property type="component" value="Unassembled WGS sequence"/>
</dbReference>
<proteinExistence type="inferred from homology"/>
<feature type="domain" description="HTH lysR-type" evidence="5">
    <location>
        <begin position="10"/>
        <end position="60"/>
    </location>
</feature>
<dbReference type="PROSITE" id="PS50931">
    <property type="entry name" value="HTH_LYSR"/>
    <property type="match status" value="1"/>
</dbReference>
<keyword evidence="7" id="KW-1185">Reference proteome</keyword>
<gene>
    <name evidence="6" type="ORF">GNZ12_43110</name>
</gene>
<dbReference type="RefSeq" id="WP_172319019.1">
    <property type="nucleotide sequence ID" value="NZ_WOEY01000185.1"/>
</dbReference>
<dbReference type="InterPro" id="IPR036390">
    <property type="entry name" value="WH_DNA-bd_sf"/>
</dbReference>
<dbReference type="InterPro" id="IPR005119">
    <property type="entry name" value="LysR_subst-bd"/>
</dbReference>
<keyword evidence="2" id="KW-0805">Transcription regulation</keyword>
<dbReference type="PANTHER" id="PTHR30537:SF35">
    <property type="entry name" value="TRANSCRIPTIONAL REGULATORY PROTEIN"/>
    <property type="match status" value="1"/>
</dbReference>
<evidence type="ECO:0000256" key="4">
    <source>
        <dbReference type="ARBA" id="ARBA00023163"/>
    </source>
</evidence>
<organism evidence="6 7">
    <name type="scientific">Paraburkholderia solitsugae</name>
    <dbReference type="NCBI Taxonomy" id="2675748"/>
    <lineage>
        <taxon>Bacteria</taxon>
        <taxon>Pseudomonadati</taxon>
        <taxon>Pseudomonadota</taxon>
        <taxon>Betaproteobacteria</taxon>
        <taxon>Burkholderiales</taxon>
        <taxon>Burkholderiaceae</taxon>
        <taxon>Paraburkholderia</taxon>
    </lineage>
</organism>
<accession>A0ABX2C7H6</accession>
<dbReference type="EMBL" id="WOEY01000185">
    <property type="protein sequence ID" value="NPT47970.1"/>
    <property type="molecule type" value="Genomic_DNA"/>
</dbReference>
<evidence type="ECO:0000256" key="2">
    <source>
        <dbReference type="ARBA" id="ARBA00023015"/>
    </source>
</evidence>